<proteinExistence type="predicted"/>
<dbReference type="RefSeq" id="WP_345221408.1">
    <property type="nucleotide sequence ID" value="NZ_BAABHA010000002.1"/>
</dbReference>
<dbReference type="Proteomes" id="UP001500454">
    <property type="component" value="Unassembled WGS sequence"/>
</dbReference>
<evidence type="ECO:0000256" key="1">
    <source>
        <dbReference type="SAM" id="SignalP"/>
    </source>
</evidence>
<name>A0ABP8IVQ4_9BACT</name>
<evidence type="ECO:0000313" key="2">
    <source>
        <dbReference type="EMBL" id="GAA4374841.1"/>
    </source>
</evidence>
<accession>A0ABP8IVQ4</accession>
<comment type="caution">
    <text evidence="2">The sequence shown here is derived from an EMBL/GenBank/DDBJ whole genome shotgun (WGS) entry which is preliminary data.</text>
</comment>
<evidence type="ECO:0000313" key="3">
    <source>
        <dbReference type="Proteomes" id="UP001500454"/>
    </source>
</evidence>
<organism evidence="2 3">
    <name type="scientific">Hymenobacter koreensis</name>
    <dbReference type="NCBI Taxonomy" id="1084523"/>
    <lineage>
        <taxon>Bacteria</taxon>
        <taxon>Pseudomonadati</taxon>
        <taxon>Bacteroidota</taxon>
        <taxon>Cytophagia</taxon>
        <taxon>Cytophagales</taxon>
        <taxon>Hymenobacteraceae</taxon>
        <taxon>Hymenobacter</taxon>
    </lineage>
</organism>
<gene>
    <name evidence="2" type="ORF">GCM10023186_06770</name>
</gene>
<reference evidence="3" key="1">
    <citation type="journal article" date="2019" name="Int. J. Syst. Evol. Microbiol.">
        <title>The Global Catalogue of Microorganisms (GCM) 10K type strain sequencing project: providing services to taxonomists for standard genome sequencing and annotation.</title>
        <authorList>
            <consortium name="The Broad Institute Genomics Platform"/>
            <consortium name="The Broad Institute Genome Sequencing Center for Infectious Disease"/>
            <person name="Wu L."/>
            <person name="Ma J."/>
        </authorList>
    </citation>
    <scope>NUCLEOTIDE SEQUENCE [LARGE SCALE GENOMIC DNA]</scope>
    <source>
        <strain evidence="3">JCM 17924</strain>
    </source>
</reference>
<feature type="signal peptide" evidence="1">
    <location>
        <begin position="1"/>
        <end position="18"/>
    </location>
</feature>
<keyword evidence="1" id="KW-0732">Signal</keyword>
<feature type="chain" id="PRO_5046218061" description="DUF3575 domain-containing protein" evidence="1">
    <location>
        <begin position="19"/>
        <end position="234"/>
    </location>
</feature>
<sequence>MKSYFLLGLLGLASAAEAQTDSVRITAQRTLVLKTSPIDLLIPHKTTLWLSAEKRLSNKFSWQTDVGYIFRDDALFDFSEVVNASFPSTDRQALNFNLKTEIRRYLSKRDIGMRGAYAAAQLFYKQVNYNSNQAPEYDWYEETDLLMVTSYWRAARRGPEDNYKIKLQEKGGHLKMGYQHIFRNRFTFDSFVGLGVRHFKESQDIGEQNPDSSFSGNGSVIPSLAFGFKLGYAF</sequence>
<evidence type="ECO:0008006" key="4">
    <source>
        <dbReference type="Google" id="ProtNLM"/>
    </source>
</evidence>
<keyword evidence="3" id="KW-1185">Reference proteome</keyword>
<protein>
    <recommendedName>
        <fullName evidence="4">DUF3575 domain-containing protein</fullName>
    </recommendedName>
</protein>
<dbReference type="EMBL" id="BAABHA010000002">
    <property type="protein sequence ID" value="GAA4374841.1"/>
    <property type="molecule type" value="Genomic_DNA"/>
</dbReference>